<dbReference type="HOGENOM" id="CLU_073253_1_0_0"/>
<dbReference type="InterPro" id="IPR052533">
    <property type="entry name" value="WalJ/YycJ-like"/>
</dbReference>
<dbReference type="KEGG" id="phm:PSMK_23050"/>
<gene>
    <name evidence="2" type="ordered locus">PSMK_23050</name>
</gene>
<dbReference type="STRING" id="1142394.PSMK_23050"/>
<dbReference type="InterPro" id="IPR036866">
    <property type="entry name" value="RibonucZ/Hydroxyglut_hydro"/>
</dbReference>
<sequence>MPLPRPSLCVLGSGSGGNSAALRVEAGVVLIDAGFSPRATAARLAQAGSDLCEVKAVCVTHFDRDHFRPGWVAALVGLRARLFCHRWHLDELRRLRGANRLFAAGLVQTFSENEPFGVIPGVRAETTRLQHDRQGTTGYRFEARWAASLRHAAVHVGYATDLGHVPEALIALLAGVDLLCLESNYDAGMTTRSSRPSFVNRRNLSDSGHLSNEQAFAAVAAIRERSGGGNPRRVVLLHRSSQCNHPTKIRRVFAAEPALRGRVTLTDQRRRSAWLKVPAMRAVVRDQLRLASA</sequence>
<evidence type="ECO:0000313" key="3">
    <source>
        <dbReference type="Proteomes" id="UP000007881"/>
    </source>
</evidence>
<evidence type="ECO:0000313" key="2">
    <source>
        <dbReference type="EMBL" id="BAM04464.1"/>
    </source>
</evidence>
<dbReference type="SUPFAM" id="SSF56281">
    <property type="entry name" value="Metallo-hydrolase/oxidoreductase"/>
    <property type="match status" value="1"/>
</dbReference>
<organism evidence="2 3">
    <name type="scientific">Phycisphaera mikurensis (strain NBRC 102666 / KCTC 22515 / FYK2301M01)</name>
    <dbReference type="NCBI Taxonomy" id="1142394"/>
    <lineage>
        <taxon>Bacteria</taxon>
        <taxon>Pseudomonadati</taxon>
        <taxon>Planctomycetota</taxon>
        <taxon>Phycisphaerae</taxon>
        <taxon>Phycisphaerales</taxon>
        <taxon>Phycisphaeraceae</taxon>
        <taxon>Phycisphaera</taxon>
    </lineage>
</organism>
<protein>
    <recommendedName>
        <fullName evidence="1">Metallo-beta-lactamase domain-containing protein</fullName>
    </recommendedName>
</protein>
<keyword evidence="3" id="KW-1185">Reference proteome</keyword>
<dbReference type="eggNOG" id="COG1235">
    <property type="taxonomic scope" value="Bacteria"/>
</dbReference>
<dbReference type="AlphaFoldDB" id="I0IGS6"/>
<name>I0IGS6_PHYMF</name>
<dbReference type="EMBL" id="AP012338">
    <property type="protein sequence ID" value="BAM04464.1"/>
    <property type="molecule type" value="Genomic_DNA"/>
</dbReference>
<feature type="domain" description="Metallo-beta-lactamase" evidence="1">
    <location>
        <begin position="29"/>
        <end position="238"/>
    </location>
</feature>
<dbReference type="Gene3D" id="3.60.15.10">
    <property type="entry name" value="Ribonuclease Z/Hydroxyacylglutathione hydrolase-like"/>
    <property type="match status" value="1"/>
</dbReference>
<accession>I0IGS6</accession>
<dbReference type="Pfam" id="PF12706">
    <property type="entry name" value="Lactamase_B_2"/>
    <property type="match status" value="1"/>
</dbReference>
<proteinExistence type="predicted"/>
<dbReference type="Proteomes" id="UP000007881">
    <property type="component" value="Chromosome"/>
</dbReference>
<evidence type="ECO:0000259" key="1">
    <source>
        <dbReference type="Pfam" id="PF12706"/>
    </source>
</evidence>
<dbReference type="PANTHER" id="PTHR47619:SF1">
    <property type="entry name" value="EXODEOXYRIBONUCLEASE WALJ"/>
    <property type="match status" value="1"/>
</dbReference>
<reference evidence="2 3" key="1">
    <citation type="submission" date="2012-02" db="EMBL/GenBank/DDBJ databases">
        <title>Complete genome sequence of Phycisphaera mikurensis NBRC 102666.</title>
        <authorList>
            <person name="Ankai A."/>
            <person name="Hosoyama A."/>
            <person name="Terui Y."/>
            <person name="Sekine M."/>
            <person name="Fukai R."/>
            <person name="Kato Y."/>
            <person name="Nakamura S."/>
            <person name="Yamada-Narita S."/>
            <person name="Kawakoshi A."/>
            <person name="Fukunaga Y."/>
            <person name="Yamazaki S."/>
            <person name="Fujita N."/>
        </authorList>
    </citation>
    <scope>NUCLEOTIDE SEQUENCE [LARGE SCALE GENOMIC DNA]</scope>
    <source>
        <strain evidence="3">NBRC 102666 / KCTC 22515 / FYK2301M01</strain>
    </source>
</reference>
<dbReference type="InterPro" id="IPR001279">
    <property type="entry name" value="Metallo-B-lactamas"/>
</dbReference>
<dbReference type="PANTHER" id="PTHR47619">
    <property type="entry name" value="METALLO-HYDROLASE YYCJ-RELATED"/>
    <property type="match status" value="1"/>
</dbReference>